<feature type="compositionally biased region" description="Basic and acidic residues" evidence="1">
    <location>
        <begin position="193"/>
        <end position="208"/>
    </location>
</feature>
<name>A0A9W9PI50_9EURO</name>
<evidence type="ECO:0000313" key="2">
    <source>
        <dbReference type="EMBL" id="KAJ5246572.1"/>
    </source>
</evidence>
<protein>
    <submittedName>
        <fullName evidence="2">Uncharacterized protein</fullName>
    </submittedName>
</protein>
<dbReference type="AlphaFoldDB" id="A0A9W9PI50"/>
<dbReference type="EMBL" id="JAPQKS010000002">
    <property type="protein sequence ID" value="KAJ5246572.1"/>
    <property type="molecule type" value="Genomic_DNA"/>
</dbReference>
<accession>A0A9W9PI50</accession>
<dbReference type="OrthoDB" id="5388207at2759"/>
<organism evidence="2 3">
    <name type="scientific">Penicillium chermesinum</name>
    <dbReference type="NCBI Taxonomy" id="63820"/>
    <lineage>
        <taxon>Eukaryota</taxon>
        <taxon>Fungi</taxon>
        <taxon>Dikarya</taxon>
        <taxon>Ascomycota</taxon>
        <taxon>Pezizomycotina</taxon>
        <taxon>Eurotiomycetes</taxon>
        <taxon>Eurotiomycetidae</taxon>
        <taxon>Eurotiales</taxon>
        <taxon>Aspergillaceae</taxon>
        <taxon>Penicillium</taxon>
    </lineage>
</organism>
<evidence type="ECO:0000256" key="1">
    <source>
        <dbReference type="SAM" id="MobiDB-lite"/>
    </source>
</evidence>
<feature type="compositionally biased region" description="Low complexity" evidence="1">
    <location>
        <begin position="209"/>
        <end position="226"/>
    </location>
</feature>
<feature type="compositionally biased region" description="Low complexity" evidence="1">
    <location>
        <begin position="115"/>
        <end position="156"/>
    </location>
</feature>
<reference evidence="2" key="1">
    <citation type="submission" date="2022-11" db="EMBL/GenBank/DDBJ databases">
        <authorList>
            <person name="Petersen C."/>
        </authorList>
    </citation>
    <scope>NUCLEOTIDE SEQUENCE</scope>
    <source>
        <strain evidence="2">IBT 19713</strain>
    </source>
</reference>
<evidence type="ECO:0000313" key="3">
    <source>
        <dbReference type="Proteomes" id="UP001150941"/>
    </source>
</evidence>
<dbReference type="GeneID" id="83198155"/>
<keyword evidence="3" id="KW-1185">Reference proteome</keyword>
<sequence>METVNQTVHQVMNVASQAIWGGDTAQKNDNNVSHGEEPISGVQGKGLVNDPYDAGNRDEQPEAPSTDANTAPQEPNLSGDSLNKANGTRERATNGLKTDNVIAVPSPSEQRNQEGSSTGSQSQTSNPAPTATSSSAAPTPTAAASSSNARPANPNSQVSQEALRGPQGPAKYSAEQFERDEKLAQQQKRSKLKKEEEGSAPARSERSDSGGNSSKNSSKSSDGNGKTSPMAKVKQTLNKVTHRRGNSQKSTSSE</sequence>
<proteinExistence type="predicted"/>
<feature type="region of interest" description="Disordered" evidence="1">
    <location>
        <begin position="15"/>
        <end position="254"/>
    </location>
</feature>
<feature type="compositionally biased region" description="Polar residues" evidence="1">
    <location>
        <begin position="66"/>
        <end position="86"/>
    </location>
</feature>
<dbReference type="Proteomes" id="UP001150941">
    <property type="component" value="Unassembled WGS sequence"/>
</dbReference>
<comment type="caution">
    <text evidence="2">The sequence shown here is derived from an EMBL/GenBank/DDBJ whole genome shotgun (WGS) entry which is preliminary data.</text>
</comment>
<dbReference type="RefSeq" id="XP_058333993.1">
    <property type="nucleotide sequence ID" value="XM_058470852.1"/>
</dbReference>
<reference evidence="2" key="2">
    <citation type="journal article" date="2023" name="IMA Fungus">
        <title>Comparative genomic study of the Penicillium genus elucidates a diverse pangenome and 15 lateral gene transfer events.</title>
        <authorList>
            <person name="Petersen C."/>
            <person name="Sorensen T."/>
            <person name="Nielsen M.R."/>
            <person name="Sondergaard T.E."/>
            <person name="Sorensen J.L."/>
            <person name="Fitzpatrick D.A."/>
            <person name="Frisvad J.C."/>
            <person name="Nielsen K.L."/>
        </authorList>
    </citation>
    <scope>NUCLEOTIDE SEQUENCE</scope>
    <source>
        <strain evidence="2">IBT 19713</strain>
    </source>
</reference>
<gene>
    <name evidence="2" type="ORF">N7468_001555</name>
</gene>